<reference evidence="1" key="1">
    <citation type="submission" date="2023-04" db="EMBL/GenBank/DDBJ databases">
        <title>Ambrosiozyma monospora NBRC 10751.</title>
        <authorList>
            <person name="Ichikawa N."/>
            <person name="Sato H."/>
            <person name="Tonouchi N."/>
        </authorList>
    </citation>
    <scope>NUCLEOTIDE SEQUENCE</scope>
    <source>
        <strain evidence="1">NBRC 10751</strain>
    </source>
</reference>
<gene>
    <name evidence="1" type="ORF">Amon02_000940400</name>
</gene>
<name>A0ACB5TRT3_AMBMO</name>
<comment type="caution">
    <text evidence="1">The sequence shown here is derived from an EMBL/GenBank/DDBJ whole genome shotgun (WGS) entry which is preliminary data.</text>
</comment>
<keyword evidence="2" id="KW-1185">Reference proteome</keyword>
<evidence type="ECO:0000313" key="2">
    <source>
        <dbReference type="Proteomes" id="UP001165064"/>
    </source>
</evidence>
<evidence type="ECO:0000313" key="1">
    <source>
        <dbReference type="EMBL" id="GME93778.1"/>
    </source>
</evidence>
<dbReference type="EMBL" id="BSXS01008823">
    <property type="protein sequence ID" value="GME93778.1"/>
    <property type="molecule type" value="Genomic_DNA"/>
</dbReference>
<dbReference type="Proteomes" id="UP001165064">
    <property type="component" value="Unassembled WGS sequence"/>
</dbReference>
<sequence>MLMARAHHQHKIHQSPQLALLTKFWERSLISEFEGPSRKVPKDLAVKVAKKIKKDKENAEANTSSTGAPGTVNTNVNTSSNNNNNNSHNQQPQRKKKELESVEFIGTVVLNPQISFSNIRITVPSVKTFLVRSLADDDSVTLEVKNGNGHESQPTRISVMKKVSSDQKRQLFVDFIPRKVHLATGAGSYWAVSTTNGQLITYTDSGRRLLPPIILGSPLSFLEIKNQYLMAVTSIGELYVWDLKQHKSTFKPTSLYPLLQPIYRSSQIEVSASSSAGNANANGGVNTVEQNGLIFVNGELLARSENLTMCSITSNGIPIVTLSNGNGYLFNHEMNSWSLVSDSWWAFGSQYWDSTGSLSRGADSLMGFLEANTNEEILRKGKGRFFSKISKVMLMREGYENLETVISLNHLENKITIYN</sequence>
<accession>A0ACB5TRT3</accession>
<protein>
    <submittedName>
        <fullName evidence="1">Unnamed protein product</fullName>
    </submittedName>
</protein>
<organism evidence="1 2">
    <name type="scientific">Ambrosiozyma monospora</name>
    <name type="common">Yeast</name>
    <name type="synonym">Endomycopsis monosporus</name>
    <dbReference type="NCBI Taxonomy" id="43982"/>
    <lineage>
        <taxon>Eukaryota</taxon>
        <taxon>Fungi</taxon>
        <taxon>Dikarya</taxon>
        <taxon>Ascomycota</taxon>
        <taxon>Saccharomycotina</taxon>
        <taxon>Pichiomycetes</taxon>
        <taxon>Pichiales</taxon>
        <taxon>Pichiaceae</taxon>
        <taxon>Ambrosiozyma</taxon>
    </lineage>
</organism>
<proteinExistence type="predicted"/>